<dbReference type="PANTHER" id="PTHR43196">
    <property type="entry name" value="SULFATE ADENYLYLTRANSFERASE SUBUNIT 2"/>
    <property type="match status" value="1"/>
</dbReference>
<dbReference type="InterPro" id="IPR050128">
    <property type="entry name" value="Sulfate_adenylyltrnsfr_sub2"/>
</dbReference>
<dbReference type="EMBL" id="LAZR01012172">
    <property type="protein sequence ID" value="KKM28191.1"/>
    <property type="molecule type" value="Genomic_DNA"/>
</dbReference>
<dbReference type="PANTHER" id="PTHR43196:SF2">
    <property type="entry name" value="PHOSPHOADENOSINE PHOSPHOSULFATE REDUCTASE"/>
    <property type="match status" value="1"/>
</dbReference>
<protein>
    <recommendedName>
        <fullName evidence="1">Phosphoadenosine phosphosulphate reductase domain-containing protein</fullName>
    </recommendedName>
</protein>
<evidence type="ECO:0000259" key="1">
    <source>
        <dbReference type="Pfam" id="PF01507"/>
    </source>
</evidence>
<feature type="domain" description="Phosphoadenosine phosphosulphate reductase" evidence="1">
    <location>
        <begin position="39"/>
        <end position="87"/>
    </location>
</feature>
<feature type="domain" description="Phosphoadenosine phosphosulphate reductase" evidence="1">
    <location>
        <begin position="154"/>
        <end position="252"/>
    </location>
</feature>
<sequence length="308" mass="36608">MAKTEIWQLQQRQGLPLDIKEKLSERRIKVWYDHWNGEVYVSFSGGKDSTVLLHLVRKLYPNVPAVFVDTGLEYPEIREFVKSVDNIIWLRPKIPFHKVIEKYGYPIISKEVSQKICEAQTTKSEKLLHIRLHGANNKYKSGRIPLKWQYLIKEAPFKISHKCCHYLKIEPIKRYEKENKKYCFIGLMASDSHARKQKYLRSGCNNFESKKKQSMPIAFWLEKDIWEYIRKHNIQYSKIYDLGYDRTGCMFCMFGVHMEKGINGNRFQLMQKTHPKHYDYCINKLGCGKVLNFIKVNYKRKKTLGLLK</sequence>
<dbReference type="AlphaFoldDB" id="A0A0F9IKQ1"/>
<dbReference type="Gene3D" id="3.40.50.620">
    <property type="entry name" value="HUPs"/>
    <property type="match status" value="1"/>
</dbReference>
<dbReference type="InterPro" id="IPR002500">
    <property type="entry name" value="PAPS_reduct_dom"/>
</dbReference>
<evidence type="ECO:0000313" key="2">
    <source>
        <dbReference type="EMBL" id="KKM28191.1"/>
    </source>
</evidence>
<dbReference type="Pfam" id="PF01507">
    <property type="entry name" value="PAPS_reduct"/>
    <property type="match status" value="2"/>
</dbReference>
<organism evidence="2">
    <name type="scientific">marine sediment metagenome</name>
    <dbReference type="NCBI Taxonomy" id="412755"/>
    <lineage>
        <taxon>unclassified sequences</taxon>
        <taxon>metagenomes</taxon>
        <taxon>ecological metagenomes</taxon>
    </lineage>
</organism>
<dbReference type="GO" id="GO:0003824">
    <property type="term" value="F:catalytic activity"/>
    <property type="evidence" value="ECO:0007669"/>
    <property type="project" value="InterPro"/>
</dbReference>
<dbReference type="SUPFAM" id="SSF52402">
    <property type="entry name" value="Adenine nucleotide alpha hydrolases-like"/>
    <property type="match status" value="1"/>
</dbReference>
<name>A0A0F9IKQ1_9ZZZZ</name>
<proteinExistence type="predicted"/>
<comment type="caution">
    <text evidence="2">The sequence shown here is derived from an EMBL/GenBank/DDBJ whole genome shotgun (WGS) entry which is preliminary data.</text>
</comment>
<accession>A0A0F9IKQ1</accession>
<reference evidence="2" key="1">
    <citation type="journal article" date="2015" name="Nature">
        <title>Complex archaea that bridge the gap between prokaryotes and eukaryotes.</title>
        <authorList>
            <person name="Spang A."/>
            <person name="Saw J.H."/>
            <person name="Jorgensen S.L."/>
            <person name="Zaremba-Niedzwiedzka K."/>
            <person name="Martijn J."/>
            <person name="Lind A.E."/>
            <person name="van Eijk R."/>
            <person name="Schleper C."/>
            <person name="Guy L."/>
            <person name="Ettema T.J."/>
        </authorList>
    </citation>
    <scope>NUCLEOTIDE SEQUENCE</scope>
</reference>
<dbReference type="InterPro" id="IPR014729">
    <property type="entry name" value="Rossmann-like_a/b/a_fold"/>
</dbReference>
<gene>
    <name evidence="2" type="ORF">LCGC14_1567200</name>
</gene>